<name>A0A343TG85_9EURY</name>
<dbReference type="Proteomes" id="UP000263012">
    <property type="component" value="Chromosome"/>
</dbReference>
<accession>A0A343TG85</accession>
<dbReference type="PANTHER" id="PTHR34512">
    <property type="entry name" value="CELL SURFACE PROTEIN"/>
    <property type="match status" value="1"/>
</dbReference>
<dbReference type="SUPFAM" id="SSF50998">
    <property type="entry name" value="Quinoprotein alcohol dehydrogenase-like"/>
    <property type="match status" value="2"/>
</dbReference>
<dbReference type="InterPro" id="IPR011047">
    <property type="entry name" value="Quinoprotein_ADH-like_sf"/>
</dbReference>
<dbReference type="InterPro" id="IPR015943">
    <property type="entry name" value="WD40/YVTN_repeat-like_dom_sf"/>
</dbReference>
<reference evidence="4" key="1">
    <citation type="submission" date="2017-11" db="EMBL/GenBank/DDBJ databases">
        <title>Phenotypic and genomic properties of facultatively anaerobic sulfur-reducing natronoarchaea from hypersaline soda lakes.</title>
        <authorList>
            <person name="Sorokin D.Y."/>
            <person name="Kublanov I.V."/>
            <person name="Roman P."/>
            <person name="Sinninghe Damste J.S."/>
            <person name="Golyshin P.N."/>
            <person name="Rojo D."/>
            <person name="Ciordia S."/>
            <person name="Mena M.D.C."/>
            <person name="Ferrer M."/>
            <person name="Messina E."/>
            <person name="Smedile F."/>
            <person name="La Spada G."/>
            <person name="La Cono V."/>
            <person name="Yakimov M.M."/>
        </authorList>
    </citation>
    <scope>NUCLEOTIDE SEQUENCE [LARGE SCALE GENOMIC DNA]</scope>
    <source>
        <strain evidence="4">AArc-Sl</strain>
    </source>
</reference>
<dbReference type="GeneID" id="37876791"/>
<dbReference type="PANTHER" id="PTHR34512:SF30">
    <property type="entry name" value="OUTER MEMBRANE PROTEIN ASSEMBLY FACTOR BAMB"/>
    <property type="match status" value="1"/>
</dbReference>
<feature type="compositionally biased region" description="Acidic residues" evidence="1">
    <location>
        <begin position="26"/>
        <end position="38"/>
    </location>
</feature>
<dbReference type="AlphaFoldDB" id="A0A343TG85"/>
<gene>
    <name evidence="3" type="ORF">AArcSl_0454</name>
</gene>
<feature type="domain" description="Pyrrolo-quinoline quinone repeat" evidence="2">
    <location>
        <begin position="171"/>
        <end position="335"/>
    </location>
</feature>
<dbReference type="Gene3D" id="2.130.10.10">
    <property type="entry name" value="YVTN repeat-like/Quinoprotein amine dehydrogenase"/>
    <property type="match status" value="2"/>
</dbReference>
<feature type="domain" description="Pyrrolo-quinoline quinone repeat" evidence="2">
    <location>
        <begin position="65"/>
        <end position="155"/>
    </location>
</feature>
<organism evidence="3 4">
    <name type="scientific">Halalkaliarchaeum desulfuricum</name>
    <dbReference type="NCBI Taxonomy" id="2055893"/>
    <lineage>
        <taxon>Archaea</taxon>
        <taxon>Methanobacteriati</taxon>
        <taxon>Methanobacteriota</taxon>
        <taxon>Stenosarchaea group</taxon>
        <taxon>Halobacteria</taxon>
        <taxon>Halobacteriales</taxon>
        <taxon>Haloferacaceae</taxon>
        <taxon>Halalkaliarchaeum</taxon>
    </lineage>
</organism>
<dbReference type="OrthoDB" id="8638at2157"/>
<sequence length="350" mass="37566">MNRRSLLTLLGSSLVGITGCLGDEPPSAEEPDPPDALDADWPMPAADHGRTHYTPASSGPDEPVAELWSVETGAEPTTPIVVDSIVFIGTADGELFALDARDGTELWTAAVDGVVDAVRYAAGRIHVETDERVVALDDNGEQVWIAEPMDLRRVAVSEHGVYLLDRRGESTHVVALDPTEGAKGWRTDLERLFELDDDGTILADSVPGGHPGGLAVRDGHLVHGDLEGNVHGPDWIARPNAHGFGRFTIAPDRVYVHANDGEKPGLYAYALIDGSRAWHADVNARGPVVATDDALFVPTAGRDRGLTRLDPDDGNEQWSRSAPDVGERFALVDDLLYTTSDGLVRAFRAP</sequence>
<evidence type="ECO:0000313" key="3">
    <source>
        <dbReference type="EMBL" id="AUX08107.1"/>
    </source>
</evidence>
<dbReference type="EMBL" id="CP025066">
    <property type="protein sequence ID" value="AUX08107.1"/>
    <property type="molecule type" value="Genomic_DNA"/>
</dbReference>
<proteinExistence type="predicted"/>
<evidence type="ECO:0000259" key="2">
    <source>
        <dbReference type="Pfam" id="PF13360"/>
    </source>
</evidence>
<dbReference type="KEGG" id="hdf:AArcSl_0454"/>
<dbReference type="InterPro" id="IPR002372">
    <property type="entry name" value="PQQ_rpt_dom"/>
</dbReference>
<dbReference type="SMART" id="SM00564">
    <property type="entry name" value="PQQ"/>
    <property type="match status" value="5"/>
</dbReference>
<keyword evidence="4" id="KW-1185">Reference proteome</keyword>
<dbReference type="InterPro" id="IPR018391">
    <property type="entry name" value="PQQ_b-propeller_rpt"/>
</dbReference>
<evidence type="ECO:0000256" key="1">
    <source>
        <dbReference type="SAM" id="MobiDB-lite"/>
    </source>
</evidence>
<dbReference type="PROSITE" id="PS51257">
    <property type="entry name" value="PROKAR_LIPOPROTEIN"/>
    <property type="match status" value="1"/>
</dbReference>
<dbReference type="RefSeq" id="WP_119814425.1">
    <property type="nucleotide sequence ID" value="NZ_CP025066.1"/>
</dbReference>
<evidence type="ECO:0000313" key="4">
    <source>
        <dbReference type="Proteomes" id="UP000263012"/>
    </source>
</evidence>
<protein>
    <submittedName>
        <fullName evidence="3">WD40/PQQ-like beta propeller repeat containing protein</fullName>
    </submittedName>
</protein>
<dbReference type="Pfam" id="PF13360">
    <property type="entry name" value="PQQ_2"/>
    <property type="match status" value="2"/>
</dbReference>
<feature type="region of interest" description="Disordered" evidence="1">
    <location>
        <begin position="20"/>
        <end position="63"/>
    </location>
</feature>